<dbReference type="GO" id="GO:0005886">
    <property type="term" value="C:plasma membrane"/>
    <property type="evidence" value="ECO:0007669"/>
    <property type="project" value="TreeGrafter"/>
</dbReference>
<organism evidence="4 5">
    <name type="scientific">Erpetoichthys calabaricus</name>
    <name type="common">Rope fish</name>
    <name type="synonym">Calamoichthys calabaricus</name>
    <dbReference type="NCBI Taxonomy" id="27687"/>
    <lineage>
        <taxon>Eukaryota</taxon>
        <taxon>Metazoa</taxon>
        <taxon>Chordata</taxon>
        <taxon>Craniata</taxon>
        <taxon>Vertebrata</taxon>
        <taxon>Euteleostomi</taxon>
        <taxon>Actinopterygii</taxon>
        <taxon>Polypteriformes</taxon>
        <taxon>Polypteridae</taxon>
        <taxon>Erpetoichthys</taxon>
    </lineage>
</organism>
<dbReference type="PROSITE" id="PS51421">
    <property type="entry name" value="RAS"/>
    <property type="match status" value="1"/>
</dbReference>
<keyword evidence="3" id="KW-0547">Nucleotide-binding</keyword>
<name>A0A8C4SMC1_ERPCA</name>
<dbReference type="GO" id="GO:0005246">
    <property type="term" value="F:calcium channel regulator activity"/>
    <property type="evidence" value="ECO:0007669"/>
    <property type="project" value="TreeGrafter"/>
</dbReference>
<dbReference type="PRINTS" id="PR00449">
    <property type="entry name" value="RASTRNSFRMNG"/>
</dbReference>
<sequence length="299" mass="34144">KVAQVALYLSFTEMTLSSAPPIRRGSTPLPLKHQLKRESAVVNEEFDWTPELTGPTPPPIQFSSASEESIVAGKSEIPSADWANNGLIRVLLLGESGVGKNGSDLCHYWKQWQSYLCGLRKCYSYEKTILMDDEDITITFIDDWKKDLSLLTFDICLLIFSLTDRQSFHYAVELRLRVREAHPQCPIILVGNKSDLVRSREVTYEDASANATLFQCQYFETSAALDHNTFQLLEEVVKRLRSTERMGLISSPHRRRGRRRESITRKARRFLQSLVPRNTATGGRFFRQKSRSCHDLTAI</sequence>
<reference evidence="4" key="2">
    <citation type="submission" date="2025-08" db="UniProtKB">
        <authorList>
            <consortium name="Ensembl"/>
        </authorList>
    </citation>
    <scope>IDENTIFICATION</scope>
</reference>
<dbReference type="SUPFAM" id="SSF52540">
    <property type="entry name" value="P-loop containing nucleoside triphosphate hydrolases"/>
    <property type="match status" value="1"/>
</dbReference>
<protein>
    <recommendedName>
        <fullName evidence="6">Small monomeric GTPase</fullName>
    </recommendedName>
</protein>
<accession>A0A8C4SMC1</accession>
<keyword evidence="2" id="KW-0597">Phosphoprotein</keyword>
<dbReference type="SMART" id="SM00175">
    <property type="entry name" value="RAB"/>
    <property type="match status" value="1"/>
</dbReference>
<dbReference type="PANTHER" id="PTHR45775">
    <property type="entry name" value="RAD, GEM/KIR FAMILY MEMBER 2, ISOFORM C"/>
    <property type="match status" value="1"/>
</dbReference>
<evidence type="ECO:0000313" key="5">
    <source>
        <dbReference type="Proteomes" id="UP000694620"/>
    </source>
</evidence>
<proteinExistence type="inferred from homology"/>
<dbReference type="Proteomes" id="UP000694620">
    <property type="component" value="Chromosome 2"/>
</dbReference>
<gene>
    <name evidence="4" type="primary">rem2</name>
</gene>
<reference evidence="4" key="1">
    <citation type="submission" date="2021-06" db="EMBL/GenBank/DDBJ databases">
        <authorList>
            <consortium name="Wellcome Sanger Institute Data Sharing"/>
        </authorList>
    </citation>
    <scope>NUCLEOTIDE SEQUENCE [LARGE SCALE GENOMIC DNA]</scope>
</reference>
<dbReference type="Ensembl" id="ENSECRT00000019025.1">
    <property type="protein sequence ID" value="ENSECRP00000018649.1"/>
    <property type="gene ID" value="ENSECRG00000012459.1"/>
</dbReference>
<dbReference type="PANTHER" id="PTHR45775:SF5">
    <property type="entry name" value="GTP-BINDING PROTEIN REM 2"/>
    <property type="match status" value="1"/>
</dbReference>
<evidence type="ECO:0000256" key="1">
    <source>
        <dbReference type="ARBA" id="ARBA00008846"/>
    </source>
</evidence>
<dbReference type="Gene3D" id="3.40.50.300">
    <property type="entry name" value="P-loop containing nucleotide triphosphate hydrolases"/>
    <property type="match status" value="1"/>
</dbReference>
<dbReference type="AlphaFoldDB" id="A0A8C4SMC1"/>
<evidence type="ECO:0000256" key="2">
    <source>
        <dbReference type="ARBA" id="ARBA00022553"/>
    </source>
</evidence>
<dbReference type="GeneTree" id="ENSGT00940000160062"/>
<comment type="similarity">
    <text evidence="1">Belongs to the small GTPase superfamily. RGK family.</text>
</comment>
<reference evidence="4" key="3">
    <citation type="submission" date="2025-09" db="UniProtKB">
        <authorList>
            <consortium name="Ensembl"/>
        </authorList>
    </citation>
    <scope>IDENTIFICATION</scope>
</reference>
<dbReference type="InterPro" id="IPR027417">
    <property type="entry name" value="P-loop_NTPase"/>
</dbReference>
<dbReference type="SMART" id="SM00173">
    <property type="entry name" value="RAS"/>
    <property type="match status" value="1"/>
</dbReference>
<evidence type="ECO:0008006" key="6">
    <source>
        <dbReference type="Google" id="ProtNLM"/>
    </source>
</evidence>
<dbReference type="InterPro" id="IPR001806">
    <property type="entry name" value="Small_GTPase"/>
</dbReference>
<dbReference type="Pfam" id="PF00071">
    <property type="entry name" value="Ras"/>
    <property type="match status" value="1"/>
</dbReference>
<dbReference type="GO" id="GO:0003924">
    <property type="term" value="F:GTPase activity"/>
    <property type="evidence" value="ECO:0007669"/>
    <property type="project" value="InterPro"/>
</dbReference>
<evidence type="ECO:0000256" key="3">
    <source>
        <dbReference type="ARBA" id="ARBA00022741"/>
    </source>
</evidence>
<evidence type="ECO:0000313" key="4">
    <source>
        <dbReference type="Ensembl" id="ENSECRP00000018649.1"/>
    </source>
</evidence>
<dbReference type="InterPro" id="IPR051641">
    <property type="entry name" value="RGK_GTP-binding_reg"/>
</dbReference>
<keyword evidence="5" id="KW-1185">Reference proteome</keyword>
<dbReference type="GO" id="GO:0005525">
    <property type="term" value="F:GTP binding"/>
    <property type="evidence" value="ECO:0007669"/>
    <property type="project" value="InterPro"/>
</dbReference>